<dbReference type="EMBL" id="JBHTNF010000002">
    <property type="protein sequence ID" value="MFD1327430.1"/>
    <property type="molecule type" value="Genomic_DNA"/>
</dbReference>
<accession>A0ABW3YSZ2</accession>
<organism evidence="5 6">
    <name type="scientific">Mycoplana ramosa</name>
    <name type="common">Mycoplana bullata</name>
    <dbReference type="NCBI Taxonomy" id="40837"/>
    <lineage>
        <taxon>Bacteria</taxon>
        <taxon>Pseudomonadati</taxon>
        <taxon>Pseudomonadota</taxon>
        <taxon>Alphaproteobacteria</taxon>
        <taxon>Hyphomicrobiales</taxon>
        <taxon>Rhizobiaceae</taxon>
        <taxon>Mycoplana</taxon>
    </lineage>
</organism>
<feature type="domain" description="EAL" evidence="3">
    <location>
        <begin position="729"/>
        <end position="980"/>
    </location>
</feature>
<sequence>MDNELGLIGARLESEINRNMTALQGLANMFAAAPDQAAAQFPFFARKLLTQNVQFRRVAAAPNGLVAQTFPLRDNERYDGSDLSRFSSFRIASEASRTFGGPVMIGPMQLPDGSRGFDLFIPVISTGAGPNAWWGYVAGSIDEHRLYLQAGLVDRTEARSEIRKGGADLNLSIRNAGAGSDHEPIYGNPEIFDGEAVRRTASFPGGTWELAAVPAEGWETPADSQRRIRLSTAIAALVIIAPIFLAGGLVGERRRHIAGLKARETQIRSLSQRLDLALEASKTGIWELSLSDRSREWDRQMYSLHGLAEELPLSEEAWRSTVHPDDIPAAEAAIAAAIADGSDYRSQYRVVLPGGNVRHIRSVGSRLTIGDEEKLTGISWDVTEDVLLNERLKTAKEQSDRQKDALFKITQRLDMALSAYRCGLWEADLDEGLTRWDERMRQLYGISDAGEHISHETWLNAIHPDDRQEAEALAAECIETGEPYLRKSRVVHADGTVRYIQSVGKLHVEASGKRKFVGLAFDVTDDVLMTEQLKHAKAMADAKNLELEQAKDRIEHNSLHDPLTGLGNRRKLDAQLGALAERSRGETVSIGILHIDLDRFKQINDTLGHAAGDALLVHAGEILRSTADPNDLVARIGGDEFVVVIESDDNTRLTALSQRIIALMRQPVDYNGHMCRFGVSIGIAVASGTRLDTRKLLVNADIALYRAKGLGRNRHEFFTSVLEAEIVSNKRMADNILTGIENNEFIPYYQPQICARTLKLAGVEALIRWRHPRDGLLFPDRFLKVAEDLNVTATLDRIVLEKALIDCSRWAAKGILMPKISVNVSARRLRDETLVETLTGLQILPGQISFELVESIFLDESDDIVLGNIERIKDLGIDIEIDDFGTGHTSIVSLLKLRPKRLKIDRQLVAPILASRHEQALVRSIIDIGKSLGIEIVAEGVETMAHAEMLSALGCDLLQGFAFAAPLPSKKFQAYALEHRWKAAS</sequence>
<dbReference type="SMART" id="SM00091">
    <property type="entry name" value="PAS"/>
    <property type="match status" value="2"/>
</dbReference>
<evidence type="ECO:0000259" key="1">
    <source>
        <dbReference type="PROSITE" id="PS50112"/>
    </source>
</evidence>
<gene>
    <name evidence="5" type="ORF">ACFQ33_05925</name>
</gene>
<dbReference type="Gene3D" id="3.20.20.450">
    <property type="entry name" value="EAL domain"/>
    <property type="match status" value="1"/>
</dbReference>
<dbReference type="PROSITE" id="PS50883">
    <property type="entry name" value="EAL"/>
    <property type="match status" value="1"/>
</dbReference>
<dbReference type="RefSeq" id="WP_374835192.1">
    <property type="nucleotide sequence ID" value="NZ_JBHEEW010000001.1"/>
</dbReference>
<dbReference type="Pfam" id="PF00563">
    <property type="entry name" value="EAL"/>
    <property type="match status" value="1"/>
</dbReference>
<dbReference type="CDD" id="cd01948">
    <property type="entry name" value="EAL"/>
    <property type="match status" value="1"/>
</dbReference>
<comment type="caution">
    <text evidence="5">The sequence shown here is derived from an EMBL/GenBank/DDBJ whole genome shotgun (WGS) entry which is preliminary data.</text>
</comment>
<feature type="domain" description="CHASE" evidence="2">
    <location>
        <begin position="66"/>
        <end position="211"/>
    </location>
</feature>
<dbReference type="SMART" id="SM00052">
    <property type="entry name" value="EAL"/>
    <property type="match status" value="1"/>
</dbReference>
<dbReference type="InterPro" id="IPR052155">
    <property type="entry name" value="Biofilm_reg_signaling"/>
</dbReference>
<dbReference type="CDD" id="cd01949">
    <property type="entry name" value="GGDEF"/>
    <property type="match status" value="1"/>
</dbReference>
<dbReference type="Pfam" id="PF00990">
    <property type="entry name" value="GGDEF"/>
    <property type="match status" value="1"/>
</dbReference>
<dbReference type="SUPFAM" id="SSF141868">
    <property type="entry name" value="EAL domain-like"/>
    <property type="match status" value="1"/>
</dbReference>
<evidence type="ECO:0000313" key="5">
    <source>
        <dbReference type="EMBL" id="MFD1327430.1"/>
    </source>
</evidence>
<dbReference type="Gene3D" id="3.30.450.20">
    <property type="entry name" value="PAS domain"/>
    <property type="match status" value="2"/>
</dbReference>
<dbReference type="InterPro" id="IPR035965">
    <property type="entry name" value="PAS-like_dom_sf"/>
</dbReference>
<proteinExistence type="predicted"/>
<evidence type="ECO:0000313" key="6">
    <source>
        <dbReference type="Proteomes" id="UP001597173"/>
    </source>
</evidence>
<evidence type="ECO:0000259" key="2">
    <source>
        <dbReference type="PROSITE" id="PS50839"/>
    </source>
</evidence>
<dbReference type="NCBIfam" id="TIGR00229">
    <property type="entry name" value="sensory_box"/>
    <property type="match status" value="2"/>
</dbReference>
<dbReference type="PROSITE" id="PS50112">
    <property type="entry name" value="PAS"/>
    <property type="match status" value="1"/>
</dbReference>
<dbReference type="InterPro" id="IPR000160">
    <property type="entry name" value="GGDEF_dom"/>
</dbReference>
<dbReference type="SUPFAM" id="SSF55073">
    <property type="entry name" value="Nucleotide cyclase"/>
    <property type="match status" value="1"/>
</dbReference>
<dbReference type="Pfam" id="PF08447">
    <property type="entry name" value="PAS_3"/>
    <property type="match status" value="2"/>
</dbReference>
<dbReference type="PROSITE" id="PS50887">
    <property type="entry name" value="GGDEF"/>
    <property type="match status" value="1"/>
</dbReference>
<dbReference type="CDD" id="cd00130">
    <property type="entry name" value="PAS"/>
    <property type="match status" value="1"/>
</dbReference>
<dbReference type="SUPFAM" id="SSF55785">
    <property type="entry name" value="PYP-like sensor domain (PAS domain)"/>
    <property type="match status" value="2"/>
</dbReference>
<dbReference type="Gene3D" id="2.10.70.100">
    <property type="match status" value="1"/>
</dbReference>
<protein>
    <submittedName>
        <fullName evidence="5">EAL domain-containing protein</fullName>
    </submittedName>
</protein>
<dbReference type="InterPro" id="IPR035919">
    <property type="entry name" value="EAL_sf"/>
</dbReference>
<dbReference type="SMART" id="SM01079">
    <property type="entry name" value="CHASE"/>
    <property type="match status" value="1"/>
</dbReference>
<evidence type="ECO:0000259" key="3">
    <source>
        <dbReference type="PROSITE" id="PS50883"/>
    </source>
</evidence>
<dbReference type="NCBIfam" id="TIGR00254">
    <property type="entry name" value="GGDEF"/>
    <property type="match status" value="1"/>
</dbReference>
<dbReference type="InterPro" id="IPR001633">
    <property type="entry name" value="EAL_dom"/>
</dbReference>
<dbReference type="InterPro" id="IPR029787">
    <property type="entry name" value="Nucleotide_cyclase"/>
</dbReference>
<dbReference type="InterPro" id="IPR043128">
    <property type="entry name" value="Rev_trsase/Diguanyl_cyclase"/>
</dbReference>
<name>A0ABW3YSZ2_MYCRA</name>
<evidence type="ECO:0000259" key="4">
    <source>
        <dbReference type="PROSITE" id="PS50887"/>
    </source>
</evidence>
<reference evidence="6" key="1">
    <citation type="journal article" date="2019" name="Int. J. Syst. Evol. Microbiol.">
        <title>The Global Catalogue of Microorganisms (GCM) 10K type strain sequencing project: providing services to taxonomists for standard genome sequencing and annotation.</title>
        <authorList>
            <consortium name="The Broad Institute Genomics Platform"/>
            <consortium name="The Broad Institute Genome Sequencing Center for Infectious Disease"/>
            <person name="Wu L."/>
            <person name="Ma J."/>
        </authorList>
    </citation>
    <scope>NUCLEOTIDE SEQUENCE [LARGE SCALE GENOMIC DNA]</scope>
    <source>
        <strain evidence="6">CCUG 55609</strain>
    </source>
</reference>
<keyword evidence="6" id="KW-1185">Reference proteome</keyword>
<dbReference type="SMART" id="SM00267">
    <property type="entry name" value="GGDEF"/>
    <property type="match status" value="1"/>
</dbReference>
<feature type="domain" description="GGDEF" evidence="4">
    <location>
        <begin position="588"/>
        <end position="720"/>
    </location>
</feature>
<dbReference type="InterPro" id="IPR006189">
    <property type="entry name" value="CHASE_dom"/>
</dbReference>
<dbReference type="PANTHER" id="PTHR44757">
    <property type="entry name" value="DIGUANYLATE CYCLASE DGCP"/>
    <property type="match status" value="1"/>
</dbReference>
<feature type="domain" description="PAS" evidence="1">
    <location>
        <begin position="270"/>
        <end position="341"/>
    </location>
</feature>
<dbReference type="InterPro" id="IPR013655">
    <property type="entry name" value="PAS_fold_3"/>
</dbReference>
<dbReference type="PANTHER" id="PTHR44757:SF2">
    <property type="entry name" value="BIOFILM ARCHITECTURE MAINTENANCE PROTEIN MBAA"/>
    <property type="match status" value="1"/>
</dbReference>
<dbReference type="InterPro" id="IPR000014">
    <property type="entry name" value="PAS"/>
</dbReference>
<dbReference type="PROSITE" id="PS50839">
    <property type="entry name" value="CHASE"/>
    <property type="match status" value="1"/>
</dbReference>
<dbReference type="Gene3D" id="3.30.70.270">
    <property type="match status" value="1"/>
</dbReference>
<dbReference type="Proteomes" id="UP001597173">
    <property type="component" value="Unassembled WGS sequence"/>
</dbReference>